<dbReference type="CDD" id="cd00081">
    <property type="entry name" value="Hint"/>
    <property type="match status" value="1"/>
</dbReference>
<dbReference type="GO" id="GO:0046872">
    <property type="term" value="F:metal ion binding"/>
    <property type="evidence" value="ECO:0007669"/>
    <property type="project" value="UniProtKB-KW"/>
</dbReference>
<evidence type="ECO:0000256" key="3">
    <source>
        <dbReference type="ARBA" id="ARBA00023000"/>
    </source>
</evidence>
<keyword evidence="9" id="KW-1185">Reference proteome</keyword>
<dbReference type="InterPro" id="IPR030934">
    <property type="entry name" value="Intein_C"/>
</dbReference>
<dbReference type="Proteomes" id="UP000278962">
    <property type="component" value="Unassembled WGS sequence"/>
</dbReference>
<dbReference type="Gene3D" id="2.170.16.10">
    <property type="entry name" value="Hedgehog/Intein (Hint) domain"/>
    <property type="match status" value="1"/>
</dbReference>
<dbReference type="InterPro" id="IPR058240">
    <property type="entry name" value="rSAM_sf"/>
</dbReference>
<dbReference type="GO" id="GO:0016539">
    <property type="term" value="P:intein-mediated protein splicing"/>
    <property type="evidence" value="ECO:0007669"/>
    <property type="project" value="InterPro"/>
</dbReference>
<dbReference type="GO" id="GO:0004519">
    <property type="term" value="F:endonuclease activity"/>
    <property type="evidence" value="ECO:0007669"/>
    <property type="project" value="InterPro"/>
</dbReference>
<evidence type="ECO:0000313" key="8">
    <source>
        <dbReference type="EMBL" id="RKQ87451.1"/>
    </source>
</evidence>
<dbReference type="GO" id="GO:0051536">
    <property type="term" value="F:iron-sulfur cluster binding"/>
    <property type="evidence" value="ECO:0007669"/>
    <property type="project" value="UniProtKB-KW"/>
</dbReference>
<sequence length="795" mass="85843">MFVRWSSQVIERDDAGQLPGLGDTVVRRFDAPEALDMRFHEVRTKSALNRVPAASRLPFNWTVNPYRGCSHACVYCLAGDTEILLADGRTRALADLRPGDRIYGTRRVGRTRRFVRTEVLAHWSTLKPAYRVSLEDGTELVASGDHRFLTRRGWRYVTAGTEAGPATVSGPVAGPGLAAADRTVTVGGRVAPSASASGPRFASGAFSVPGTGTVPHADGALAAVAAGASGSAPGRGAAGGSGAVAGRWVADASGAVPRRGYGAAEARGPRPSGSDSGVALAEAASAVSRRRILGGVVARTQRPVLQVGDRIGGVGKFAAAPVEDADYRRGYLCGAVHGDDHLFRLTPAGREALERVELYLAELGLTMSAAAVAGYREMRVDRPSGESMRHVLAWPWDPSQEWCKGFLAGVFDADGSSGEALRLANSDPAVLRRAADSLRVLGFHSVSEDASTLRLLGGAAEHLRFFHTVAPAIRRKCTIDGRAVKFPGSLRVTSIEPLGVDMPMFDITTGTGDFIANGVVSHNCFARPTHEYLELDAGRDFEREIVVKVNVPEVLRAELRRPSWTGETVALGTNTDPYQWVEGRYKLMRGIWEALRDAENPCSILTKSPLLLRDLDLMQEIAAVSDISACLSVPTLDEKAWRATEPHTPHPRARLEAVAELNRNGIPTGVLMAPLIPGINDAPDQVEKIVELATEAGATYIGGQTLFLSTAVRRIFMDWLRDYRPDLVPRYERLYAKGSRLSPPERHKIELAAGAPWLKPREGMDPFRRHRGGLRQPPPLLPTLPPRPLKQETLF</sequence>
<dbReference type="PANTHER" id="PTHR43432:SF3">
    <property type="entry name" value="SLR0285 PROTEIN"/>
    <property type="match status" value="1"/>
</dbReference>
<dbReference type="InterPro" id="IPR006141">
    <property type="entry name" value="Intein_N"/>
</dbReference>
<evidence type="ECO:0000259" key="7">
    <source>
        <dbReference type="PROSITE" id="PS50819"/>
    </source>
</evidence>
<dbReference type="PANTHER" id="PTHR43432">
    <property type="entry name" value="SLR0285 PROTEIN"/>
    <property type="match status" value="1"/>
</dbReference>
<keyword evidence="5" id="KW-0411">Iron-sulfur</keyword>
<evidence type="ECO:0000256" key="4">
    <source>
        <dbReference type="ARBA" id="ARBA00023004"/>
    </source>
</evidence>
<comment type="caution">
    <text evidence="8">The sequence shown here is derived from an EMBL/GenBank/DDBJ whole genome shotgun (WGS) entry which is preliminary data.</text>
</comment>
<gene>
    <name evidence="8" type="ORF">C8N24_5473</name>
</gene>
<dbReference type="SUPFAM" id="SSF51294">
    <property type="entry name" value="Hedgehog/intein (Hint) domain"/>
    <property type="match status" value="1"/>
</dbReference>
<dbReference type="EMBL" id="RBIL01000002">
    <property type="protein sequence ID" value="RKQ87451.1"/>
    <property type="molecule type" value="Genomic_DNA"/>
</dbReference>
<dbReference type="PROSITE" id="PS50819">
    <property type="entry name" value="INTEIN_ENDONUCLEASE"/>
    <property type="match status" value="1"/>
</dbReference>
<dbReference type="InterPro" id="IPR004042">
    <property type="entry name" value="Intein_endonuc_central"/>
</dbReference>
<feature type="region of interest" description="Disordered" evidence="6">
    <location>
        <begin position="761"/>
        <end position="795"/>
    </location>
</feature>
<keyword evidence="3" id="KW-0651">Protein splicing</keyword>
<dbReference type="InterPro" id="IPR003587">
    <property type="entry name" value="Hint_dom_N"/>
</dbReference>
<name>A0A660L0E0_9ACTN</name>
<evidence type="ECO:0000313" key="9">
    <source>
        <dbReference type="Proteomes" id="UP000278962"/>
    </source>
</evidence>
<proteinExistence type="predicted"/>
<dbReference type="SUPFAM" id="SSF102114">
    <property type="entry name" value="Radical SAM enzymes"/>
    <property type="match status" value="1"/>
</dbReference>
<keyword evidence="1" id="KW-0479">Metal-binding</keyword>
<dbReference type="PROSITE" id="PS50817">
    <property type="entry name" value="INTEIN_N_TER"/>
    <property type="match status" value="1"/>
</dbReference>
<evidence type="ECO:0000256" key="1">
    <source>
        <dbReference type="ARBA" id="ARBA00022723"/>
    </source>
</evidence>
<dbReference type="SMART" id="SM00305">
    <property type="entry name" value="HintC"/>
    <property type="match status" value="1"/>
</dbReference>
<evidence type="ECO:0000256" key="6">
    <source>
        <dbReference type="SAM" id="MobiDB-lite"/>
    </source>
</evidence>
<reference evidence="8 9" key="1">
    <citation type="submission" date="2018-10" db="EMBL/GenBank/DDBJ databases">
        <title>Genomic Encyclopedia of Archaeal and Bacterial Type Strains, Phase II (KMG-II): from individual species to whole genera.</title>
        <authorList>
            <person name="Goeker M."/>
        </authorList>
    </citation>
    <scope>NUCLEOTIDE SEQUENCE [LARGE SCALE GENOMIC DNA]</scope>
    <source>
        <strain evidence="8 9">DSM 14954</strain>
    </source>
</reference>
<dbReference type="PROSITE" id="PS50818">
    <property type="entry name" value="INTEIN_C_TER"/>
    <property type="match status" value="1"/>
</dbReference>
<feature type="compositionally biased region" description="Pro residues" evidence="6">
    <location>
        <begin position="776"/>
        <end position="788"/>
    </location>
</feature>
<organism evidence="8 9">
    <name type="scientific">Solirubrobacter pauli</name>
    <dbReference type="NCBI Taxonomy" id="166793"/>
    <lineage>
        <taxon>Bacteria</taxon>
        <taxon>Bacillati</taxon>
        <taxon>Actinomycetota</taxon>
        <taxon>Thermoleophilia</taxon>
        <taxon>Solirubrobacterales</taxon>
        <taxon>Solirubrobacteraceae</taxon>
        <taxon>Solirubrobacter</taxon>
    </lineage>
</organism>
<evidence type="ECO:0000256" key="5">
    <source>
        <dbReference type="ARBA" id="ARBA00023014"/>
    </source>
</evidence>
<dbReference type="InterPro" id="IPR036844">
    <property type="entry name" value="Hint_dom_sf"/>
</dbReference>
<dbReference type="InterPro" id="IPR003586">
    <property type="entry name" value="Hint_dom_C"/>
</dbReference>
<evidence type="ECO:0000256" key="2">
    <source>
        <dbReference type="ARBA" id="ARBA00022813"/>
    </source>
</evidence>
<dbReference type="NCBIfam" id="TIGR01445">
    <property type="entry name" value="intein_Nterm"/>
    <property type="match status" value="1"/>
</dbReference>
<accession>A0A660L0E0</accession>
<dbReference type="Gene3D" id="3.80.30.30">
    <property type="match status" value="1"/>
</dbReference>
<dbReference type="SMART" id="SM00306">
    <property type="entry name" value="HintN"/>
    <property type="match status" value="1"/>
</dbReference>
<keyword evidence="4" id="KW-0408">Iron</keyword>
<feature type="domain" description="DOD-type homing endonuclease" evidence="7">
    <location>
        <begin position="332"/>
        <end position="443"/>
    </location>
</feature>
<dbReference type="InterPro" id="IPR040086">
    <property type="entry name" value="MJ0683-like"/>
</dbReference>
<dbReference type="AlphaFoldDB" id="A0A660L0E0"/>
<protein>
    <submittedName>
        <fullName evidence="8">Intein/intein</fullName>
    </submittedName>
</protein>
<keyword evidence="2" id="KW-0068">Autocatalytic cleavage</keyword>